<name>A0A8H6FXX5_9LECA</name>
<evidence type="ECO:0000313" key="3">
    <source>
        <dbReference type="EMBL" id="KAF6236819.1"/>
    </source>
</evidence>
<dbReference type="Proteomes" id="UP000578531">
    <property type="component" value="Unassembled WGS sequence"/>
</dbReference>
<accession>A0A8H6FXX5</accession>
<dbReference type="EMBL" id="JACCJC010000017">
    <property type="protein sequence ID" value="KAF6236819.1"/>
    <property type="molecule type" value="Genomic_DNA"/>
</dbReference>
<feature type="signal peptide" evidence="2">
    <location>
        <begin position="1"/>
        <end position="18"/>
    </location>
</feature>
<keyword evidence="4" id="KW-1185">Reference proteome</keyword>
<comment type="caution">
    <text evidence="3">The sequence shown here is derived from an EMBL/GenBank/DDBJ whole genome shotgun (WGS) entry which is preliminary data.</text>
</comment>
<dbReference type="RefSeq" id="XP_037166152.1">
    <property type="nucleotide sequence ID" value="XM_037307028.1"/>
</dbReference>
<evidence type="ECO:0000313" key="4">
    <source>
        <dbReference type="Proteomes" id="UP000578531"/>
    </source>
</evidence>
<feature type="chain" id="PRO_5034439771" evidence="2">
    <location>
        <begin position="19"/>
        <end position="177"/>
    </location>
</feature>
<feature type="compositionally biased region" description="Polar residues" evidence="1">
    <location>
        <begin position="117"/>
        <end position="131"/>
    </location>
</feature>
<dbReference type="AlphaFoldDB" id="A0A8H6FXX5"/>
<organism evidence="3 4">
    <name type="scientific">Letharia columbiana</name>
    <dbReference type="NCBI Taxonomy" id="112416"/>
    <lineage>
        <taxon>Eukaryota</taxon>
        <taxon>Fungi</taxon>
        <taxon>Dikarya</taxon>
        <taxon>Ascomycota</taxon>
        <taxon>Pezizomycotina</taxon>
        <taxon>Lecanoromycetes</taxon>
        <taxon>OSLEUM clade</taxon>
        <taxon>Lecanoromycetidae</taxon>
        <taxon>Lecanorales</taxon>
        <taxon>Lecanorineae</taxon>
        <taxon>Parmeliaceae</taxon>
        <taxon>Letharia</taxon>
    </lineage>
</organism>
<sequence length="177" mass="16945">MHLFSVPTVILFASLVFGQGNVAPAAVDANTLGGADVAASLFSLYKSGTHPSASPTAGSTAVPVTFQTGSPTLVMATTPSATTSLEATTSTAATPAAVVSSGSSMSAMAKSSSPAGTSSKTASGLATGTAMSSPTNATKTTAASASPTKSKKNSAGQFRGVAGSVGIPLLVGVFAGL</sequence>
<feature type="region of interest" description="Disordered" evidence="1">
    <location>
        <begin position="108"/>
        <end position="158"/>
    </location>
</feature>
<evidence type="ECO:0000256" key="1">
    <source>
        <dbReference type="SAM" id="MobiDB-lite"/>
    </source>
</evidence>
<proteinExistence type="predicted"/>
<keyword evidence="2" id="KW-0732">Signal</keyword>
<gene>
    <name evidence="3" type="ORF">HO173_005110</name>
</gene>
<dbReference type="GeneID" id="59286774"/>
<feature type="compositionally biased region" description="Low complexity" evidence="1">
    <location>
        <begin position="132"/>
        <end position="148"/>
    </location>
</feature>
<evidence type="ECO:0000256" key="2">
    <source>
        <dbReference type="SAM" id="SignalP"/>
    </source>
</evidence>
<reference evidence="3 4" key="1">
    <citation type="journal article" date="2020" name="Genomics">
        <title>Complete, high-quality genomes from long-read metagenomic sequencing of two wolf lichen thalli reveals enigmatic genome architecture.</title>
        <authorList>
            <person name="McKenzie S.K."/>
            <person name="Walston R.F."/>
            <person name="Allen J.L."/>
        </authorList>
    </citation>
    <scope>NUCLEOTIDE SEQUENCE [LARGE SCALE GENOMIC DNA]</scope>
    <source>
        <strain evidence="3">WasteWater2</strain>
    </source>
</reference>
<protein>
    <submittedName>
        <fullName evidence="3">Uncharacterized protein</fullName>
    </submittedName>
</protein>